<dbReference type="Pfam" id="PF00589">
    <property type="entry name" value="Phage_integrase"/>
    <property type="match status" value="1"/>
</dbReference>
<feature type="domain" description="Tyr recombinase" evidence="2">
    <location>
        <begin position="170"/>
        <end position="346"/>
    </location>
</feature>
<gene>
    <name evidence="3" type="ORF">MU0102_002184</name>
</gene>
<evidence type="ECO:0000259" key="2">
    <source>
        <dbReference type="PROSITE" id="PS51898"/>
    </source>
</evidence>
<evidence type="ECO:0000313" key="4">
    <source>
        <dbReference type="Proteomes" id="UP001190464"/>
    </source>
</evidence>
<dbReference type="InterPro" id="IPR002104">
    <property type="entry name" value="Integrase_catalytic"/>
</dbReference>
<dbReference type="InterPro" id="IPR011010">
    <property type="entry name" value="DNA_brk_join_enz"/>
</dbReference>
<dbReference type="PANTHER" id="PTHR30349">
    <property type="entry name" value="PHAGE INTEGRASE-RELATED"/>
    <property type="match status" value="1"/>
</dbReference>
<dbReference type="Proteomes" id="UP001190464">
    <property type="component" value="Chromosome"/>
</dbReference>
<dbReference type="SUPFAM" id="SSF56349">
    <property type="entry name" value="DNA breaking-rejoining enzymes"/>
    <property type="match status" value="1"/>
</dbReference>
<organism evidence="3 4">
    <name type="scientific">[Mycobacterium] holstebronense</name>
    <dbReference type="NCBI Taxonomy" id="3064288"/>
    <lineage>
        <taxon>Bacteria</taxon>
        <taxon>Bacillati</taxon>
        <taxon>Actinomycetota</taxon>
        <taxon>Actinomycetes</taxon>
        <taxon>Mycobacteriales</taxon>
        <taxon>Mycobacteriaceae</taxon>
        <taxon>Mycolicibacterium</taxon>
    </lineage>
</organism>
<dbReference type="RefSeq" id="WP_308486847.1">
    <property type="nucleotide sequence ID" value="NZ_OY726398.1"/>
</dbReference>
<sequence length="354" mass="37803">MTTSTATNRARMVRQRSRRLGLRMVQRGTAITLYGAEGEITAKGDLATIEAYLAAHAQHRASGPAPARTPVAWQEAITAYCTHLAAAGQSIRTVAARRKALARLGRELGCAPADVTAETLVGWFGRQTWKPETRRFYRAAAHGFLAWGHQTGRVAVDLGDAVPAVRIPPSVPKPVPDGAWRTALAAVGPRERLMLRLAAEVGLRRLEVAQVRVSDLEDTHIGPALRVLGKGGRTRVVPISDDLATAIRRGAGGHTPELAAFGAGDGYLFPGQEDGHLSAQHVGKLVTAALPAGLSMHKLRHRFATRAFRHGGRNLLAVQRLLGHSSVATTQRYTAVDDDELRAAALAAIDATGQ</sequence>
<protein>
    <submittedName>
        <fullName evidence="3">Tyrosine-type recombinase/integrase</fullName>
    </submittedName>
</protein>
<name>A0ABN9NGE0_9MYCO</name>
<dbReference type="Gene3D" id="1.10.443.10">
    <property type="entry name" value="Intergrase catalytic core"/>
    <property type="match status" value="1"/>
</dbReference>
<proteinExistence type="predicted"/>
<reference evidence="3 4" key="1">
    <citation type="submission" date="2023-08" db="EMBL/GenBank/DDBJ databases">
        <authorList>
            <person name="Folkvardsen B D."/>
            <person name="Norman A."/>
        </authorList>
    </citation>
    <scope>NUCLEOTIDE SEQUENCE [LARGE SCALE GENOMIC DNA]</scope>
    <source>
        <strain evidence="3 4">Mu0102</strain>
    </source>
</reference>
<keyword evidence="1" id="KW-0233">DNA recombination</keyword>
<evidence type="ECO:0000313" key="3">
    <source>
        <dbReference type="EMBL" id="CAJ1504198.1"/>
    </source>
</evidence>
<dbReference type="InterPro" id="IPR013762">
    <property type="entry name" value="Integrase-like_cat_sf"/>
</dbReference>
<dbReference type="EMBL" id="OY726398">
    <property type="protein sequence ID" value="CAJ1504198.1"/>
    <property type="molecule type" value="Genomic_DNA"/>
</dbReference>
<dbReference type="PROSITE" id="PS51898">
    <property type="entry name" value="TYR_RECOMBINASE"/>
    <property type="match status" value="1"/>
</dbReference>
<dbReference type="InterPro" id="IPR050090">
    <property type="entry name" value="Tyrosine_recombinase_XerCD"/>
</dbReference>
<evidence type="ECO:0000256" key="1">
    <source>
        <dbReference type="ARBA" id="ARBA00023172"/>
    </source>
</evidence>
<keyword evidence="4" id="KW-1185">Reference proteome</keyword>
<accession>A0ABN9NGE0</accession>
<dbReference type="PANTHER" id="PTHR30349:SF64">
    <property type="entry name" value="PROPHAGE INTEGRASE INTD-RELATED"/>
    <property type="match status" value="1"/>
</dbReference>